<organism evidence="2 3">
    <name type="scientific">Mycena pura</name>
    <dbReference type="NCBI Taxonomy" id="153505"/>
    <lineage>
        <taxon>Eukaryota</taxon>
        <taxon>Fungi</taxon>
        <taxon>Dikarya</taxon>
        <taxon>Basidiomycota</taxon>
        <taxon>Agaricomycotina</taxon>
        <taxon>Agaricomycetes</taxon>
        <taxon>Agaricomycetidae</taxon>
        <taxon>Agaricales</taxon>
        <taxon>Marasmiineae</taxon>
        <taxon>Mycenaceae</taxon>
        <taxon>Mycena</taxon>
    </lineage>
</organism>
<keyword evidence="1" id="KW-0472">Membrane</keyword>
<comment type="caution">
    <text evidence="2">The sequence shown here is derived from an EMBL/GenBank/DDBJ whole genome shotgun (WGS) entry which is preliminary data.</text>
</comment>
<gene>
    <name evidence="2" type="ORF">GGX14DRAFT_564191</name>
</gene>
<reference evidence="2" key="1">
    <citation type="submission" date="2023-03" db="EMBL/GenBank/DDBJ databases">
        <title>Massive genome expansion in bonnet fungi (Mycena s.s.) driven by repeated elements and novel gene families across ecological guilds.</title>
        <authorList>
            <consortium name="Lawrence Berkeley National Laboratory"/>
            <person name="Harder C.B."/>
            <person name="Miyauchi S."/>
            <person name="Viragh M."/>
            <person name="Kuo A."/>
            <person name="Thoen E."/>
            <person name="Andreopoulos B."/>
            <person name="Lu D."/>
            <person name="Skrede I."/>
            <person name="Drula E."/>
            <person name="Henrissat B."/>
            <person name="Morin E."/>
            <person name="Kohler A."/>
            <person name="Barry K."/>
            <person name="LaButti K."/>
            <person name="Morin E."/>
            <person name="Salamov A."/>
            <person name="Lipzen A."/>
            <person name="Mereny Z."/>
            <person name="Hegedus B."/>
            <person name="Baldrian P."/>
            <person name="Stursova M."/>
            <person name="Weitz H."/>
            <person name="Taylor A."/>
            <person name="Grigoriev I.V."/>
            <person name="Nagy L.G."/>
            <person name="Martin F."/>
            <person name="Kauserud H."/>
        </authorList>
    </citation>
    <scope>NUCLEOTIDE SEQUENCE</scope>
    <source>
        <strain evidence="2">9144</strain>
    </source>
</reference>
<accession>A0AAD6VHL7</accession>
<name>A0AAD6VHL7_9AGAR</name>
<evidence type="ECO:0000256" key="1">
    <source>
        <dbReference type="SAM" id="Phobius"/>
    </source>
</evidence>
<keyword evidence="3" id="KW-1185">Reference proteome</keyword>
<evidence type="ECO:0000313" key="2">
    <source>
        <dbReference type="EMBL" id="KAJ7213154.1"/>
    </source>
</evidence>
<evidence type="ECO:0000313" key="3">
    <source>
        <dbReference type="Proteomes" id="UP001219525"/>
    </source>
</evidence>
<dbReference type="AlphaFoldDB" id="A0AAD6VHL7"/>
<keyword evidence="1" id="KW-1133">Transmembrane helix</keyword>
<dbReference type="EMBL" id="JARJCW010000022">
    <property type="protein sequence ID" value="KAJ7213154.1"/>
    <property type="molecule type" value="Genomic_DNA"/>
</dbReference>
<proteinExistence type="predicted"/>
<sequence length="79" mass="8780">MDEARFAGAHELALCLRGGTNAAGRKKLAMNNYVYPPTAFSTFIDSLQLDLIMGSLFALCVCLVAHSAASRHTWQRRHW</sequence>
<dbReference type="Proteomes" id="UP001219525">
    <property type="component" value="Unassembled WGS sequence"/>
</dbReference>
<keyword evidence="1" id="KW-0812">Transmembrane</keyword>
<protein>
    <submittedName>
        <fullName evidence="2">Uncharacterized protein</fullName>
    </submittedName>
</protein>
<feature type="transmembrane region" description="Helical" evidence="1">
    <location>
        <begin position="51"/>
        <end position="69"/>
    </location>
</feature>